<dbReference type="FunCoup" id="F7Q122">
    <property type="interactions" value="7"/>
</dbReference>
<gene>
    <name evidence="1" type="ORF">HLPCO_002637</name>
</gene>
<dbReference type="Gene3D" id="3.90.1150.30">
    <property type="match status" value="1"/>
</dbReference>
<dbReference type="STRING" id="1033810.HLPCO_002637"/>
<dbReference type="PANTHER" id="PTHR35145">
    <property type="entry name" value="CYTOPLASMIC PROTEIN-RELATED"/>
    <property type="match status" value="1"/>
</dbReference>
<dbReference type="InterPro" id="IPR007351">
    <property type="entry name" value="YjbR"/>
</dbReference>
<dbReference type="EMBL" id="AFNU02000012">
    <property type="protein sequence ID" value="ERJ11335.1"/>
    <property type="molecule type" value="Genomic_DNA"/>
</dbReference>
<dbReference type="AlphaFoldDB" id="F7Q122"/>
<dbReference type="InterPro" id="IPR058532">
    <property type="entry name" value="YjbR/MT2646/Rv2570-like"/>
</dbReference>
<evidence type="ECO:0000313" key="2">
    <source>
        <dbReference type="Proteomes" id="UP000005707"/>
    </source>
</evidence>
<comment type="caution">
    <text evidence="1">The sequence shown here is derived from an EMBL/GenBank/DDBJ whole genome shotgun (WGS) entry which is preliminary data.</text>
</comment>
<dbReference type="InParanoid" id="F7Q122"/>
<dbReference type="SUPFAM" id="SSF142906">
    <property type="entry name" value="YjbR-like"/>
    <property type="match status" value="1"/>
</dbReference>
<name>F7Q122_9MOLU</name>
<organism evidence="1 2">
    <name type="scientific">Haloplasma contractile SSD-17B</name>
    <dbReference type="NCBI Taxonomy" id="1033810"/>
    <lineage>
        <taxon>Bacteria</taxon>
        <taxon>Bacillati</taxon>
        <taxon>Mycoplasmatota</taxon>
        <taxon>Mollicutes</taxon>
        <taxon>Haloplasmatales</taxon>
        <taxon>Haloplasmataceae</taxon>
        <taxon>Haloplasma</taxon>
    </lineage>
</organism>
<dbReference type="RefSeq" id="WP_008827237.1">
    <property type="nucleotide sequence ID" value="NZ_AFNU02000012.1"/>
</dbReference>
<dbReference type="OrthoDB" id="9789813at2"/>
<proteinExistence type="predicted"/>
<reference evidence="1 2" key="1">
    <citation type="journal article" date="2011" name="J. Bacteriol.">
        <title>Genome sequence of Haloplasma contractile, an unusual contractile bacterium from a deep-sea anoxic brine lake.</title>
        <authorList>
            <person name="Antunes A."/>
            <person name="Alam I."/>
            <person name="El Dorry H."/>
            <person name="Siam R."/>
            <person name="Robertson A."/>
            <person name="Bajic V.B."/>
            <person name="Stingl U."/>
        </authorList>
    </citation>
    <scope>NUCLEOTIDE SEQUENCE [LARGE SCALE GENOMIC DNA]</scope>
    <source>
        <strain evidence="1 2">SSD-17B</strain>
    </source>
</reference>
<dbReference type="PANTHER" id="PTHR35145:SF1">
    <property type="entry name" value="CYTOPLASMIC PROTEIN"/>
    <property type="match status" value="1"/>
</dbReference>
<dbReference type="eggNOG" id="COG2315">
    <property type="taxonomic scope" value="Bacteria"/>
</dbReference>
<keyword evidence="2" id="KW-1185">Reference proteome</keyword>
<accession>F7Q122</accession>
<evidence type="ECO:0000313" key="1">
    <source>
        <dbReference type="EMBL" id="ERJ11335.1"/>
    </source>
</evidence>
<reference evidence="1 2" key="2">
    <citation type="journal article" date="2013" name="PLoS ONE">
        <title>INDIGO - INtegrated Data Warehouse of MIcrobial GenOmes with Examples from the Red Sea Extremophiles.</title>
        <authorList>
            <person name="Alam I."/>
            <person name="Antunes A."/>
            <person name="Kamau A.A."/>
            <person name="Ba Alawi W."/>
            <person name="Kalkatawi M."/>
            <person name="Stingl U."/>
            <person name="Bajic V.B."/>
        </authorList>
    </citation>
    <scope>NUCLEOTIDE SEQUENCE [LARGE SCALE GENOMIC DNA]</scope>
    <source>
        <strain evidence="1 2">SSD-17B</strain>
    </source>
</reference>
<dbReference type="Pfam" id="PF04237">
    <property type="entry name" value="YjbR"/>
    <property type="match status" value="1"/>
</dbReference>
<protein>
    <submittedName>
        <fullName evidence="1">MmcQ-like protein</fullName>
    </submittedName>
</protein>
<sequence>MNYNWLDEYCTTKKGVEKDYKIEWDATRYRINGKMFAMCGGDKEGKPIITMKLEPDFGELLREKYEEIIPGYYMSKRHWNSLYLEGNVPDKVLKKMLDQAYKLVLESLSKKVQKEIVEKENDLIRD</sequence>
<dbReference type="Proteomes" id="UP000005707">
    <property type="component" value="Unassembled WGS sequence"/>
</dbReference>
<dbReference type="InterPro" id="IPR038056">
    <property type="entry name" value="YjbR-like_sf"/>
</dbReference>